<gene>
    <name evidence="2" type="primary">AVEN_262389_1</name>
    <name evidence="2" type="ORF">TNIN_199081</name>
</gene>
<accession>A0A8X6YR02</accession>
<comment type="caution">
    <text evidence="2">The sequence shown here is derived from an EMBL/GenBank/DDBJ whole genome shotgun (WGS) entry which is preliminary data.</text>
</comment>
<feature type="transmembrane region" description="Helical" evidence="1">
    <location>
        <begin position="77"/>
        <end position="94"/>
    </location>
</feature>
<evidence type="ECO:0000313" key="2">
    <source>
        <dbReference type="EMBL" id="GFY74129.1"/>
    </source>
</evidence>
<evidence type="ECO:0000256" key="1">
    <source>
        <dbReference type="SAM" id="Phobius"/>
    </source>
</evidence>
<keyword evidence="1" id="KW-0812">Transmembrane</keyword>
<dbReference type="OrthoDB" id="6421884at2759"/>
<feature type="transmembrane region" description="Helical" evidence="1">
    <location>
        <begin position="52"/>
        <end position="71"/>
    </location>
</feature>
<reference evidence="2" key="1">
    <citation type="submission" date="2020-08" db="EMBL/GenBank/DDBJ databases">
        <title>Multicomponent nature underlies the extraordinary mechanical properties of spider dragline silk.</title>
        <authorList>
            <person name="Kono N."/>
            <person name="Nakamura H."/>
            <person name="Mori M."/>
            <person name="Yoshida Y."/>
            <person name="Ohtoshi R."/>
            <person name="Malay A.D."/>
            <person name="Moran D.A.P."/>
            <person name="Tomita M."/>
            <person name="Numata K."/>
            <person name="Arakawa K."/>
        </authorList>
    </citation>
    <scope>NUCLEOTIDE SEQUENCE</scope>
</reference>
<dbReference type="Proteomes" id="UP000886998">
    <property type="component" value="Unassembled WGS sequence"/>
</dbReference>
<sequence length="300" mass="34501">MDNERKGSPISRQKYFPPVWFLLHLTGINISPGFSVRNNLCKCIQKYAKSIFNFLLLLTLYSQFNWLVVLKEKRTEAALFLILLIQITAHISVYRNQQQIELGLKALYRMSDILPDPRSFRKLKILVWMYTIFFISILTALIPSNFSTSGKEALNQCSKSSFLLDMFDDPSKYCLVIQNASKVLIPFVLGSMFGAFTVFYSFTCIYIYFSAPAQRETKGSVTNVSFPEMASAITLFDDHMSYSAFVTFLSSMAGIFRPAPPQQVTFQECDLQYLEHKKVRWGNVVLIMDVEQSFPNFFVQ</sequence>
<dbReference type="EMBL" id="BMAV01020572">
    <property type="protein sequence ID" value="GFY74129.1"/>
    <property type="molecule type" value="Genomic_DNA"/>
</dbReference>
<dbReference type="AlphaFoldDB" id="A0A8X6YR02"/>
<feature type="transmembrane region" description="Helical" evidence="1">
    <location>
        <begin position="183"/>
        <end position="209"/>
    </location>
</feature>
<organism evidence="2 3">
    <name type="scientific">Trichonephila inaurata madagascariensis</name>
    <dbReference type="NCBI Taxonomy" id="2747483"/>
    <lineage>
        <taxon>Eukaryota</taxon>
        <taxon>Metazoa</taxon>
        <taxon>Ecdysozoa</taxon>
        <taxon>Arthropoda</taxon>
        <taxon>Chelicerata</taxon>
        <taxon>Arachnida</taxon>
        <taxon>Araneae</taxon>
        <taxon>Araneomorphae</taxon>
        <taxon>Entelegynae</taxon>
        <taxon>Araneoidea</taxon>
        <taxon>Nephilidae</taxon>
        <taxon>Trichonephila</taxon>
        <taxon>Trichonephila inaurata</taxon>
    </lineage>
</organism>
<feature type="transmembrane region" description="Helical" evidence="1">
    <location>
        <begin position="20"/>
        <end position="40"/>
    </location>
</feature>
<keyword evidence="1" id="KW-0472">Membrane</keyword>
<name>A0A8X6YR02_9ARAC</name>
<evidence type="ECO:0000313" key="3">
    <source>
        <dbReference type="Proteomes" id="UP000886998"/>
    </source>
</evidence>
<keyword evidence="1" id="KW-1133">Transmembrane helix</keyword>
<proteinExistence type="predicted"/>
<feature type="transmembrane region" description="Helical" evidence="1">
    <location>
        <begin position="125"/>
        <end position="142"/>
    </location>
</feature>
<protein>
    <submittedName>
        <fullName evidence="2">Uncharacterized protein</fullName>
    </submittedName>
</protein>
<keyword evidence="3" id="KW-1185">Reference proteome</keyword>